<evidence type="ECO:0000313" key="1">
    <source>
        <dbReference type="EMBL" id="PRX07352.1"/>
    </source>
</evidence>
<dbReference type="RefSeq" id="WP_106330918.1">
    <property type="nucleotide sequence ID" value="NZ_BOMO01000163.1"/>
</dbReference>
<reference evidence="1 2" key="1">
    <citation type="submission" date="2018-03" db="EMBL/GenBank/DDBJ databases">
        <title>Genomic Encyclopedia of Archaeal and Bacterial Type Strains, Phase II (KMG-II): from individual species to whole genera.</title>
        <authorList>
            <person name="Goeker M."/>
        </authorList>
    </citation>
    <scope>NUCLEOTIDE SEQUENCE [LARGE SCALE GENOMIC DNA]</scope>
    <source>
        <strain evidence="1 2">DSM 43146</strain>
    </source>
</reference>
<comment type="caution">
    <text evidence="1">The sequence shown here is derived from an EMBL/GenBank/DDBJ whole genome shotgun (WGS) entry which is preliminary data.</text>
</comment>
<dbReference type="OrthoDB" id="3304698at2"/>
<keyword evidence="2" id="KW-1185">Reference proteome</keyword>
<dbReference type="EMBL" id="PVMZ01000042">
    <property type="protein sequence ID" value="PRX07352.1"/>
    <property type="molecule type" value="Genomic_DNA"/>
</dbReference>
<protein>
    <submittedName>
        <fullName evidence="1">Uncharacterized protein</fullName>
    </submittedName>
</protein>
<gene>
    <name evidence="1" type="ORF">CLV67_14227</name>
</gene>
<name>A0A2T0JIS8_9ACTN</name>
<sequence length="901" mass="96954">MDLTTVARFHIAPGADPSDPDSWVWVNRSQDVNHVDGGITIRGGRADETSQVGPSRGTLQLDNAGGHYCTDNPLGRWFGLLEQGAPARWGTISGADAFGTPSASGWGTPDVGISWTHTVTTDAEWSISGGTGQKVMPVANTAHSARLDGARARNGDATFTIMSPVVATGAALTFGMQARYTSGSDHLYFTVDLAPGGVLFAQIRRQYGGSLTTLASATLGWTYSASQRIRMRCQWDGHRLRLRVWPEASPEPTTWDLLASDTTCTGSNITLRCWRVNGNTNVSPVFHFDDLEIEAVEIVGTVERWPVDWDDTATISWTSIEITGISYQLGLGQEPLQSPIRRQLLASGPWNYWPLEDKDGSPAGSSAVTRAQAARLGAGVTFGALDCPAGALSAATLPTVGTRITGTVALTRLQTSTSDGYAGMAYFRMPTLPGSEQTLMEISAVGRVTRWVVRAAAVGWWIYGYDGGGVAVVTSGVHLYTIDPTRWFALQLECEETGGGANTNWTLIWHQVGSDVSYTASGTYAGRAPWLNSVAAVAPVDGTLVSHMWAGPDELPFVDTTFMLVSAGYSSEPASDRIPRLALESGMEIGVEPGTSEACGIQKPGTANAGIRAAETADMGILYESGAYQQYRPHGARLNQDVWMTWAIASDGDVAGRPQPVDDDQRLRNRWTVTREDGGEATDEDADNIRRRRLRPDTATVNIHDPARLREHASWRVHLSTWPEYRWPSIEIDLSDSPEQLSLWRGRPYAPRVTVTGVPSQGPTVRDPSLIVEGWTQEITSHSWKVTASCSPARPWDVAEWDSTAARWDLRSSTTSGSHAAGVTTITLAITEDEAWSSTSAYDLLISGELIGVPIGGMGARTGTPGAYQQILTGAVRAKNGISKTLPAGSEVHVIQGRWSP</sequence>
<evidence type="ECO:0000313" key="2">
    <source>
        <dbReference type="Proteomes" id="UP000239415"/>
    </source>
</evidence>
<dbReference type="Proteomes" id="UP000239415">
    <property type="component" value="Unassembled WGS sequence"/>
</dbReference>
<dbReference type="AlphaFoldDB" id="A0A2T0JIS8"/>
<proteinExistence type="predicted"/>
<accession>A0A2T0JIS8</accession>
<organism evidence="1 2">
    <name type="scientific">Actinoplanes italicus</name>
    <dbReference type="NCBI Taxonomy" id="113567"/>
    <lineage>
        <taxon>Bacteria</taxon>
        <taxon>Bacillati</taxon>
        <taxon>Actinomycetota</taxon>
        <taxon>Actinomycetes</taxon>
        <taxon>Micromonosporales</taxon>
        <taxon>Micromonosporaceae</taxon>
        <taxon>Actinoplanes</taxon>
    </lineage>
</organism>